<evidence type="ECO:0000259" key="1">
    <source>
        <dbReference type="Pfam" id="PF08818"/>
    </source>
</evidence>
<feature type="domain" description="YdhG-like" evidence="1">
    <location>
        <begin position="19"/>
        <end position="120"/>
    </location>
</feature>
<dbReference type="Proteomes" id="UP000005953">
    <property type="component" value="Unassembled WGS sequence"/>
</dbReference>
<proteinExistence type="predicted"/>
<organism evidence="2 3">
    <name type="scientific">Reinekea blandensis MED297</name>
    <dbReference type="NCBI Taxonomy" id="314283"/>
    <lineage>
        <taxon>Bacteria</taxon>
        <taxon>Pseudomonadati</taxon>
        <taxon>Pseudomonadota</taxon>
        <taxon>Gammaproteobacteria</taxon>
        <taxon>Oceanospirillales</taxon>
        <taxon>Saccharospirillaceae</taxon>
        <taxon>Reinekea</taxon>
    </lineage>
</organism>
<name>A4BB95_9GAMM</name>
<dbReference type="EMBL" id="AAOE01000003">
    <property type="protein sequence ID" value="EAR10708.1"/>
    <property type="molecule type" value="Genomic_DNA"/>
</dbReference>
<dbReference type="InterPro" id="IPR014922">
    <property type="entry name" value="YdhG-like"/>
</dbReference>
<dbReference type="Gene3D" id="3.90.1150.200">
    <property type="match status" value="1"/>
</dbReference>
<dbReference type="STRING" id="314283.MED297_11850"/>
<dbReference type="RefSeq" id="WP_008042020.1">
    <property type="nucleotide sequence ID" value="NZ_CH724149.1"/>
</dbReference>
<dbReference type="SUPFAM" id="SSF159888">
    <property type="entry name" value="YdhG-like"/>
    <property type="match status" value="1"/>
</dbReference>
<evidence type="ECO:0000313" key="3">
    <source>
        <dbReference type="Proteomes" id="UP000005953"/>
    </source>
</evidence>
<keyword evidence="3" id="KW-1185">Reference proteome</keyword>
<reference evidence="2 3" key="1">
    <citation type="submission" date="2006-02" db="EMBL/GenBank/DDBJ databases">
        <authorList>
            <person name="Pinhassi J."/>
            <person name="Pedros-Alio C."/>
            <person name="Ferriera S."/>
            <person name="Johnson J."/>
            <person name="Kravitz S."/>
            <person name="Halpern A."/>
            <person name="Remington K."/>
            <person name="Beeson K."/>
            <person name="Tran B."/>
            <person name="Rogers Y.-H."/>
            <person name="Friedman R."/>
            <person name="Venter J.C."/>
        </authorList>
    </citation>
    <scope>NUCLEOTIDE SEQUENCE [LARGE SCALE GENOMIC DNA]</scope>
    <source>
        <strain evidence="2 3">MED297</strain>
    </source>
</reference>
<accession>A4BB95</accession>
<dbReference type="OrthoDB" id="328972at2"/>
<protein>
    <recommendedName>
        <fullName evidence="1">YdhG-like domain-containing protein</fullName>
    </recommendedName>
</protein>
<gene>
    <name evidence="2" type="ORF">MED297_11850</name>
</gene>
<dbReference type="HOGENOM" id="CLU_130827_1_0_6"/>
<evidence type="ECO:0000313" key="2">
    <source>
        <dbReference type="EMBL" id="EAR10708.1"/>
    </source>
</evidence>
<comment type="caution">
    <text evidence="2">The sequence shown here is derived from an EMBL/GenBank/DDBJ whole genome shotgun (WGS) entry which is preliminary data.</text>
</comment>
<sequence length="134" mass="15210">MNSEISAIFNQYPPEARLRLEHLRSLFLNLRDELGLGEVEESLKWGEPSYTVKGGSPVRMAWKAKHPDHVCLYFICTTPLVATFRELYRDKLTFEGNRTIVLPLSKPVPEAEVAHCLSLAMTYQSIKHLPNLGA</sequence>
<dbReference type="Pfam" id="PF08818">
    <property type="entry name" value="DUF1801"/>
    <property type="match status" value="1"/>
</dbReference>
<dbReference type="AlphaFoldDB" id="A4BB95"/>